<organism evidence="4 5">
    <name type="scientific">Erpetoichthys calabaricus</name>
    <name type="common">Rope fish</name>
    <name type="synonym">Calamoichthys calabaricus</name>
    <dbReference type="NCBI Taxonomy" id="27687"/>
    <lineage>
        <taxon>Eukaryota</taxon>
        <taxon>Metazoa</taxon>
        <taxon>Chordata</taxon>
        <taxon>Craniata</taxon>
        <taxon>Vertebrata</taxon>
        <taxon>Euteleostomi</taxon>
        <taxon>Actinopterygii</taxon>
        <taxon>Polypteriformes</taxon>
        <taxon>Polypteridae</taxon>
        <taxon>Erpetoichthys</taxon>
    </lineage>
</organism>
<dbReference type="GO" id="GO:0005815">
    <property type="term" value="C:microtubule organizing center"/>
    <property type="evidence" value="ECO:0007669"/>
    <property type="project" value="TreeGrafter"/>
</dbReference>
<feature type="region of interest" description="Disordered" evidence="2">
    <location>
        <begin position="225"/>
        <end position="392"/>
    </location>
</feature>
<name>A0A8C4SQI7_ERPCA</name>
<evidence type="ECO:0000313" key="4">
    <source>
        <dbReference type="Ensembl" id="ENSECRP00000020027.1"/>
    </source>
</evidence>
<dbReference type="PROSITE" id="PS50309">
    <property type="entry name" value="DC"/>
    <property type="match status" value="2"/>
</dbReference>
<accession>A0A8C4SQI7</accession>
<keyword evidence="5" id="KW-1185">Reference proteome</keyword>
<dbReference type="PANTHER" id="PTHR23004:SF10">
    <property type="entry name" value="DOUBLECORTIN DOMAIN-CONTAINING PROTEIN 2B"/>
    <property type="match status" value="1"/>
</dbReference>
<dbReference type="Pfam" id="PF03607">
    <property type="entry name" value="DCX"/>
    <property type="match status" value="2"/>
</dbReference>
<dbReference type="InterPro" id="IPR036572">
    <property type="entry name" value="Doublecortin_dom_sf"/>
</dbReference>
<dbReference type="GeneTree" id="ENSGT00940000164359"/>
<protein>
    <recommendedName>
        <fullName evidence="3">Doublecortin domain-containing protein</fullName>
    </recommendedName>
</protein>
<dbReference type="SMART" id="SM00537">
    <property type="entry name" value="DCX"/>
    <property type="match status" value="2"/>
</dbReference>
<dbReference type="GO" id="GO:0035556">
    <property type="term" value="P:intracellular signal transduction"/>
    <property type="evidence" value="ECO:0007669"/>
    <property type="project" value="InterPro"/>
</dbReference>
<feature type="compositionally biased region" description="Basic and acidic residues" evidence="2">
    <location>
        <begin position="374"/>
        <end position="383"/>
    </location>
</feature>
<sequence length="392" mass="44492">MTSVGTVFPPAKNIIVYKNGDPFYNGRKIVVNQKQFLTYESFLNEVTGNIQAPTAIRNLYTPKEGHRVHELNDLQNGCHYVAAGFERFKKLDYLNPGSKKAPNRKRDDIQIQTIYRLNVSAKWRKQIHMPLVIFVFRNGDLLCPAFRLIIPKNVLHDWEKILIMATEKANLRTGAVQRLCTVEGATVSSGDKLESGQYYVAVGTEKFKHLPYVELLVPKPPAYNGKLRHAGNRRFRKKNEYRKPDSVPQDGASDSALLHSPEESDIRRVKSTGATDEPGVTSSPPVIKRNKDKNGPREEDSIFYAKPVRVRKHDNNSKPSNKTEEEPGVFRGNQERKEAQGAREVPEDENTRVELPLDERVAETVDDELIAMNGDHHSLKELEMEPSPETEN</sequence>
<evidence type="ECO:0000256" key="1">
    <source>
        <dbReference type="ARBA" id="ARBA00022737"/>
    </source>
</evidence>
<feature type="compositionally biased region" description="Basic residues" evidence="2">
    <location>
        <begin position="226"/>
        <end position="240"/>
    </location>
</feature>
<evidence type="ECO:0000256" key="2">
    <source>
        <dbReference type="SAM" id="MobiDB-lite"/>
    </source>
</evidence>
<feature type="domain" description="Doublecortin" evidence="3">
    <location>
        <begin position="12"/>
        <end position="94"/>
    </location>
</feature>
<feature type="compositionally biased region" description="Basic and acidic residues" evidence="2">
    <location>
        <begin position="333"/>
        <end position="363"/>
    </location>
</feature>
<evidence type="ECO:0000313" key="5">
    <source>
        <dbReference type="Proteomes" id="UP000694620"/>
    </source>
</evidence>
<feature type="compositionally biased region" description="Basic and acidic residues" evidence="2">
    <location>
        <begin position="313"/>
        <end position="325"/>
    </location>
</feature>
<dbReference type="PANTHER" id="PTHR23004">
    <property type="entry name" value="DOUBLECORTIN DOMAIN CONTAINING 2"/>
    <property type="match status" value="1"/>
</dbReference>
<dbReference type="Gene3D" id="3.10.20.230">
    <property type="entry name" value="Doublecortin domain"/>
    <property type="match status" value="2"/>
</dbReference>
<dbReference type="Proteomes" id="UP000694620">
    <property type="component" value="Chromosome 14"/>
</dbReference>
<dbReference type="FunFam" id="3.10.20.230:FF:000011">
    <property type="entry name" value="Doublecortin domain containing 2B"/>
    <property type="match status" value="1"/>
</dbReference>
<dbReference type="GO" id="GO:0005874">
    <property type="term" value="C:microtubule"/>
    <property type="evidence" value="ECO:0007669"/>
    <property type="project" value="TreeGrafter"/>
</dbReference>
<reference evidence="4" key="1">
    <citation type="submission" date="2021-06" db="EMBL/GenBank/DDBJ databases">
        <authorList>
            <consortium name="Wellcome Sanger Institute Data Sharing"/>
        </authorList>
    </citation>
    <scope>NUCLEOTIDE SEQUENCE [LARGE SCALE GENOMIC DNA]</scope>
</reference>
<dbReference type="AlphaFoldDB" id="A0A8C4SQI7"/>
<proteinExistence type="predicted"/>
<dbReference type="SUPFAM" id="SSF89837">
    <property type="entry name" value="Doublecortin (DC)"/>
    <property type="match status" value="2"/>
</dbReference>
<evidence type="ECO:0000259" key="3">
    <source>
        <dbReference type="PROSITE" id="PS50309"/>
    </source>
</evidence>
<keyword evidence="1" id="KW-0677">Repeat</keyword>
<dbReference type="Ensembl" id="ENSECRT00000020459.1">
    <property type="protein sequence ID" value="ENSECRP00000020027.1"/>
    <property type="gene ID" value="ENSECRG00000013454.1"/>
</dbReference>
<reference evidence="4" key="3">
    <citation type="submission" date="2025-09" db="UniProtKB">
        <authorList>
            <consortium name="Ensembl"/>
        </authorList>
    </citation>
    <scope>IDENTIFICATION</scope>
</reference>
<gene>
    <name evidence="4" type="primary">LOC114664839</name>
</gene>
<dbReference type="InterPro" id="IPR003533">
    <property type="entry name" value="Doublecortin_dom"/>
</dbReference>
<reference evidence="4" key="2">
    <citation type="submission" date="2025-08" db="UniProtKB">
        <authorList>
            <consortium name="Ensembl"/>
        </authorList>
    </citation>
    <scope>IDENTIFICATION</scope>
</reference>
<feature type="domain" description="Doublecortin" evidence="3">
    <location>
        <begin position="131"/>
        <end position="213"/>
    </location>
</feature>
<dbReference type="FunFam" id="3.10.20.230:FF:000004">
    <property type="entry name" value="Doublecortin domain containing 2"/>
    <property type="match status" value="1"/>
</dbReference>